<accession>D6TGR0</accession>
<organism evidence="1 2">
    <name type="scientific">Ktedonobacter racemifer DSM 44963</name>
    <dbReference type="NCBI Taxonomy" id="485913"/>
    <lineage>
        <taxon>Bacteria</taxon>
        <taxon>Bacillati</taxon>
        <taxon>Chloroflexota</taxon>
        <taxon>Ktedonobacteria</taxon>
        <taxon>Ktedonobacterales</taxon>
        <taxon>Ktedonobacteraceae</taxon>
        <taxon>Ktedonobacter</taxon>
    </lineage>
</organism>
<dbReference type="InParanoid" id="D6TGR0"/>
<name>D6TGR0_KTERA</name>
<gene>
    <name evidence="1" type="ORF">Krac_10341</name>
</gene>
<dbReference type="RefSeq" id="WP_007905019.1">
    <property type="nucleotide sequence ID" value="NZ_ADVG01000001.1"/>
</dbReference>
<dbReference type="EMBL" id="ADVG01000001">
    <property type="protein sequence ID" value="EFH88839.1"/>
    <property type="molecule type" value="Genomic_DNA"/>
</dbReference>
<protein>
    <submittedName>
        <fullName evidence="1">Uncharacterized protein</fullName>
    </submittedName>
</protein>
<dbReference type="Proteomes" id="UP000004508">
    <property type="component" value="Unassembled WGS sequence"/>
</dbReference>
<evidence type="ECO:0000313" key="2">
    <source>
        <dbReference type="Proteomes" id="UP000004508"/>
    </source>
</evidence>
<evidence type="ECO:0000313" key="1">
    <source>
        <dbReference type="EMBL" id="EFH88839.1"/>
    </source>
</evidence>
<proteinExistence type="predicted"/>
<comment type="caution">
    <text evidence="1">The sequence shown here is derived from an EMBL/GenBank/DDBJ whole genome shotgun (WGS) entry which is preliminary data.</text>
</comment>
<dbReference type="AlphaFoldDB" id="D6TGR0"/>
<reference evidence="1 2" key="1">
    <citation type="journal article" date="2011" name="Stand. Genomic Sci.">
        <title>Non-contiguous finished genome sequence and contextual data of the filamentous soil bacterium Ktedonobacter racemifer type strain (SOSP1-21).</title>
        <authorList>
            <person name="Chang Y.J."/>
            <person name="Land M."/>
            <person name="Hauser L."/>
            <person name="Chertkov O."/>
            <person name="Del Rio T.G."/>
            <person name="Nolan M."/>
            <person name="Copeland A."/>
            <person name="Tice H."/>
            <person name="Cheng J.F."/>
            <person name="Lucas S."/>
            <person name="Han C."/>
            <person name="Goodwin L."/>
            <person name="Pitluck S."/>
            <person name="Ivanova N."/>
            <person name="Ovchinikova G."/>
            <person name="Pati A."/>
            <person name="Chen A."/>
            <person name="Palaniappan K."/>
            <person name="Mavromatis K."/>
            <person name="Liolios K."/>
            <person name="Brettin T."/>
            <person name="Fiebig A."/>
            <person name="Rohde M."/>
            <person name="Abt B."/>
            <person name="Goker M."/>
            <person name="Detter J.C."/>
            <person name="Woyke T."/>
            <person name="Bristow J."/>
            <person name="Eisen J.A."/>
            <person name="Markowitz V."/>
            <person name="Hugenholtz P."/>
            <person name="Kyrpides N.C."/>
            <person name="Klenk H.P."/>
            <person name="Lapidus A."/>
        </authorList>
    </citation>
    <scope>NUCLEOTIDE SEQUENCE [LARGE SCALE GENOMIC DNA]</scope>
    <source>
        <strain evidence="2">DSM 44963</strain>
    </source>
</reference>
<keyword evidence="2" id="KW-1185">Reference proteome</keyword>
<sequence>MLLSSLEYAAREQGYDLAHVQRQETRGEWSDSTSTLVPLLVRYSSHE</sequence>